<evidence type="ECO:0000313" key="2">
    <source>
        <dbReference type="Proteomes" id="UP000231056"/>
    </source>
</evidence>
<dbReference type="AlphaFoldDB" id="A0A2M6IU55"/>
<accession>A0A2M6IU55</accession>
<comment type="caution">
    <text evidence="1">The sequence shown here is derived from an EMBL/GenBank/DDBJ whole genome shotgun (WGS) entry which is preliminary data.</text>
</comment>
<proteinExistence type="predicted"/>
<gene>
    <name evidence="1" type="ORF">COV58_02550</name>
</gene>
<name>A0A2M6IU55_9BACT</name>
<sequence>MLGIIMLMGLWFLKTDLTSADLVAERKISGNKFSITTLSFVNIHTANFQQLINFFTTEGIVPGGFDARTVRIEKDGELDVKYSLQVVKRGGDDILCNSLDLSIIRRDLTEIYNGTLMNLSVQDTLSDGDLEEWVIFLSLNTGDEELKLKDCSFDLYMRTYRNEPGEKITGIHATRTLKSDITSGSW</sequence>
<dbReference type="EMBL" id="PCVM01000059">
    <property type="protein sequence ID" value="PIQ73446.1"/>
    <property type="molecule type" value="Genomic_DNA"/>
</dbReference>
<protein>
    <submittedName>
        <fullName evidence="1">Uncharacterized protein</fullName>
    </submittedName>
</protein>
<organism evidence="1 2">
    <name type="scientific">Candidatus Roizmanbacteria bacterium CG11_big_fil_rev_8_21_14_0_20_36_8</name>
    <dbReference type="NCBI Taxonomy" id="1974856"/>
    <lineage>
        <taxon>Bacteria</taxon>
        <taxon>Candidatus Roizmaniibacteriota</taxon>
    </lineage>
</organism>
<reference evidence="1 2" key="1">
    <citation type="submission" date="2017-09" db="EMBL/GenBank/DDBJ databases">
        <title>Depth-based differentiation of microbial function through sediment-hosted aquifers and enrichment of novel symbionts in the deep terrestrial subsurface.</title>
        <authorList>
            <person name="Probst A.J."/>
            <person name="Ladd B."/>
            <person name="Jarett J.K."/>
            <person name="Geller-Mcgrath D.E."/>
            <person name="Sieber C.M."/>
            <person name="Emerson J.B."/>
            <person name="Anantharaman K."/>
            <person name="Thomas B.C."/>
            <person name="Malmstrom R."/>
            <person name="Stieglmeier M."/>
            <person name="Klingl A."/>
            <person name="Woyke T."/>
            <person name="Ryan C.M."/>
            <person name="Banfield J.F."/>
        </authorList>
    </citation>
    <scope>NUCLEOTIDE SEQUENCE [LARGE SCALE GENOMIC DNA]</scope>
    <source>
        <strain evidence="1">CG11_big_fil_rev_8_21_14_0_20_36_8</strain>
    </source>
</reference>
<evidence type="ECO:0000313" key="1">
    <source>
        <dbReference type="EMBL" id="PIQ73446.1"/>
    </source>
</evidence>
<dbReference type="Proteomes" id="UP000231056">
    <property type="component" value="Unassembled WGS sequence"/>
</dbReference>